<gene>
    <name evidence="1" type="ORF">HQ865_00525</name>
</gene>
<dbReference type="RefSeq" id="WP_173413006.1">
    <property type="nucleotide sequence ID" value="NZ_CP054139.1"/>
</dbReference>
<organism evidence="1 2">
    <name type="scientific">Mucilaginibacter mali</name>
    <dbReference type="NCBI Taxonomy" id="2740462"/>
    <lineage>
        <taxon>Bacteria</taxon>
        <taxon>Pseudomonadati</taxon>
        <taxon>Bacteroidota</taxon>
        <taxon>Sphingobacteriia</taxon>
        <taxon>Sphingobacteriales</taxon>
        <taxon>Sphingobacteriaceae</taxon>
        <taxon>Mucilaginibacter</taxon>
    </lineage>
</organism>
<dbReference type="InterPro" id="IPR036890">
    <property type="entry name" value="HATPase_C_sf"/>
</dbReference>
<dbReference type="KEGG" id="mmab:HQ865_00525"/>
<dbReference type="Proteomes" id="UP000505355">
    <property type="component" value="Chromosome"/>
</dbReference>
<protein>
    <submittedName>
        <fullName evidence="1">ATP-binding protein</fullName>
    </submittedName>
</protein>
<evidence type="ECO:0000313" key="1">
    <source>
        <dbReference type="EMBL" id="QKJ28304.1"/>
    </source>
</evidence>
<evidence type="ECO:0000313" key="2">
    <source>
        <dbReference type="Proteomes" id="UP000505355"/>
    </source>
</evidence>
<name>A0A7D4Q7P0_9SPHI</name>
<dbReference type="CDD" id="cd16936">
    <property type="entry name" value="HATPase_RsbW-like"/>
    <property type="match status" value="1"/>
</dbReference>
<dbReference type="GO" id="GO:0005524">
    <property type="term" value="F:ATP binding"/>
    <property type="evidence" value="ECO:0007669"/>
    <property type="project" value="UniProtKB-KW"/>
</dbReference>
<sequence length="178" mass="20004">MEQAIRQILIFPNRADKIYTFIQKVVGFIEQYMPEKVSKVSFNIRVIVTELLTNSIKHTGGGDTGVELILTPTTFTIKKTDEGTPFDIKHDGAGWPLDEGIKGPIKIYSDVLNGLYANIVSPYSLSFYTESYADAGEDHADLSEHYGLIIICRASDSFVYQYNPRSRQNIFTVTINLV</sequence>
<dbReference type="EMBL" id="CP054139">
    <property type="protein sequence ID" value="QKJ28304.1"/>
    <property type="molecule type" value="Genomic_DNA"/>
</dbReference>
<accession>A0A7D4Q7P0</accession>
<proteinExistence type="predicted"/>
<keyword evidence="1" id="KW-0067">ATP-binding</keyword>
<dbReference type="Gene3D" id="3.30.565.10">
    <property type="entry name" value="Histidine kinase-like ATPase, C-terminal domain"/>
    <property type="match status" value="1"/>
</dbReference>
<dbReference type="AlphaFoldDB" id="A0A7D4Q7P0"/>
<dbReference type="SUPFAM" id="SSF55874">
    <property type="entry name" value="ATPase domain of HSP90 chaperone/DNA topoisomerase II/histidine kinase"/>
    <property type="match status" value="1"/>
</dbReference>
<keyword evidence="2" id="KW-1185">Reference proteome</keyword>
<reference evidence="1 2" key="1">
    <citation type="submission" date="2020-05" db="EMBL/GenBank/DDBJ databases">
        <title>Mucilaginibacter mali sp. nov.</title>
        <authorList>
            <person name="Kim H.S."/>
            <person name="Lee K.C."/>
            <person name="Suh M.K."/>
            <person name="Kim J.-S."/>
            <person name="Han K.-I."/>
            <person name="Eom M.K."/>
            <person name="Shin Y.K."/>
            <person name="Lee J.-S."/>
        </authorList>
    </citation>
    <scope>NUCLEOTIDE SEQUENCE [LARGE SCALE GENOMIC DNA]</scope>
    <source>
        <strain evidence="1 2">G2-14</strain>
    </source>
</reference>
<keyword evidence="1" id="KW-0547">Nucleotide-binding</keyword>